<protein>
    <submittedName>
        <fullName evidence="2">Uncharacterized protein</fullName>
    </submittedName>
</protein>
<proteinExistence type="predicted"/>
<accession>A0A0F9BND3</accession>
<name>A0A0F9BND3_9ZZZZ</name>
<organism evidence="2">
    <name type="scientific">marine sediment metagenome</name>
    <dbReference type="NCBI Taxonomy" id="412755"/>
    <lineage>
        <taxon>unclassified sequences</taxon>
        <taxon>metagenomes</taxon>
        <taxon>ecological metagenomes</taxon>
    </lineage>
</organism>
<feature type="region of interest" description="Disordered" evidence="1">
    <location>
        <begin position="24"/>
        <end position="44"/>
    </location>
</feature>
<evidence type="ECO:0000313" key="2">
    <source>
        <dbReference type="EMBL" id="KKK85856.1"/>
    </source>
</evidence>
<dbReference type="AlphaFoldDB" id="A0A0F9BND3"/>
<sequence length="269" mass="30364">MTPGKICIHLMLTSMIVAGPVSRGATSQEATSQEATSQEATSREVVELEQSTAKTFRLRTGEYTLTYDPQSRDDKKGWIMIRRDGVADGLATKLANGQFLDVTDPGAGEGDIYRWKHPRKDLRMFRSLVCEETESTVVIRLESERQWAKFASTLRAYKAHPGLVRWTVRATAKRDQAFSGQSKPDCFFTVGDQVSDWGSQRREAVRYSTQRGPNSGIVYFRDLAMKSFVFYFEDFSSLNDLYKLTRSAVPYDYPSPHNPGAVKMGQPEM</sequence>
<comment type="caution">
    <text evidence="2">The sequence shown here is derived from an EMBL/GenBank/DDBJ whole genome shotgun (WGS) entry which is preliminary data.</text>
</comment>
<evidence type="ECO:0000256" key="1">
    <source>
        <dbReference type="SAM" id="MobiDB-lite"/>
    </source>
</evidence>
<dbReference type="EMBL" id="LAZR01051116">
    <property type="protein sequence ID" value="KKK85856.1"/>
    <property type="molecule type" value="Genomic_DNA"/>
</dbReference>
<reference evidence="2" key="1">
    <citation type="journal article" date="2015" name="Nature">
        <title>Complex archaea that bridge the gap between prokaryotes and eukaryotes.</title>
        <authorList>
            <person name="Spang A."/>
            <person name="Saw J.H."/>
            <person name="Jorgensen S.L."/>
            <person name="Zaremba-Niedzwiedzka K."/>
            <person name="Martijn J."/>
            <person name="Lind A.E."/>
            <person name="van Eijk R."/>
            <person name="Schleper C."/>
            <person name="Guy L."/>
            <person name="Ettema T.J."/>
        </authorList>
    </citation>
    <scope>NUCLEOTIDE SEQUENCE</scope>
</reference>
<gene>
    <name evidence="2" type="ORF">LCGC14_2769050</name>
</gene>
<feature type="compositionally biased region" description="Polar residues" evidence="1">
    <location>
        <begin position="24"/>
        <end position="40"/>
    </location>
</feature>
<feature type="non-terminal residue" evidence="2">
    <location>
        <position position="269"/>
    </location>
</feature>